<dbReference type="Proteomes" id="UP001652623">
    <property type="component" value="Chromosome 2"/>
</dbReference>
<dbReference type="Gene3D" id="1.10.8.430">
    <property type="entry name" value="Helical domain of apoptotic protease-activating factors"/>
    <property type="match status" value="1"/>
</dbReference>
<keyword evidence="1" id="KW-0433">Leucine-rich repeat</keyword>
<dbReference type="Gene3D" id="1.20.5.4130">
    <property type="match status" value="1"/>
</dbReference>
<dbReference type="PRINTS" id="PR00364">
    <property type="entry name" value="DISEASERSIST"/>
</dbReference>
<evidence type="ECO:0000259" key="6">
    <source>
        <dbReference type="Pfam" id="PF00931"/>
    </source>
</evidence>
<dbReference type="PANTHER" id="PTHR36766">
    <property type="entry name" value="PLANT BROAD-SPECTRUM MILDEW RESISTANCE PROTEIN RPW8"/>
    <property type="match status" value="1"/>
</dbReference>
<dbReference type="InterPro" id="IPR041118">
    <property type="entry name" value="Rx_N"/>
</dbReference>
<feature type="domain" description="Disease resistance N-terminal" evidence="7">
    <location>
        <begin position="9"/>
        <end position="96"/>
    </location>
</feature>
<evidence type="ECO:0000313" key="11">
    <source>
        <dbReference type="Proteomes" id="UP001652623"/>
    </source>
</evidence>
<feature type="domain" description="R13L1/DRL21-like LRR repeat region" evidence="10">
    <location>
        <begin position="900"/>
        <end position="1004"/>
    </location>
</feature>
<reference evidence="12" key="2">
    <citation type="submission" date="2025-08" db="UniProtKB">
        <authorList>
            <consortium name="RefSeq"/>
        </authorList>
    </citation>
    <scope>IDENTIFICATION</scope>
    <source>
        <tissue evidence="12">Seedling</tissue>
    </source>
</reference>
<dbReference type="InterPro" id="IPR055414">
    <property type="entry name" value="LRR_R13L4/SHOC2-like"/>
</dbReference>
<dbReference type="InterPro" id="IPR027417">
    <property type="entry name" value="P-loop_NTPase"/>
</dbReference>
<evidence type="ECO:0000259" key="10">
    <source>
        <dbReference type="Pfam" id="PF25019"/>
    </source>
</evidence>
<dbReference type="Gene3D" id="3.80.10.10">
    <property type="entry name" value="Ribonuclease Inhibitor"/>
    <property type="match status" value="2"/>
</dbReference>
<dbReference type="GeneID" id="125422373"/>
<evidence type="ECO:0000259" key="7">
    <source>
        <dbReference type="Pfam" id="PF18052"/>
    </source>
</evidence>
<dbReference type="Pfam" id="PF18052">
    <property type="entry name" value="Rx_N"/>
    <property type="match status" value="1"/>
</dbReference>
<feature type="domain" description="Disease resistance protein winged helix" evidence="8">
    <location>
        <begin position="445"/>
        <end position="517"/>
    </location>
</feature>
<dbReference type="InterPro" id="IPR002182">
    <property type="entry name" value="NB-ARC"/>
</dbReference>
<dbReference type="InterPro" id="IPR058922">
    <property type="entry name" value="WHD_DRP"/>
</dbReference>
<keyword evidence="4" id="KW-0611">Plant defense</keyword>
<dbReference type="Pfam" id="PF23559">
    <property type="entry name" value="WHD_DRP"/>
    <property type="match status" value="1"/>
</dbReference>
<dbReference type="Gene3D" id="1.10.10.10">
    <property type="entry name" value="Winged helix-like DNA-binding domain superfamily/Winged helix DNA-binding domain"/>
    <property type="match status" value="1"/>
</dbReference>
<name>A0ABM4A131_ZIZJJ</name>
<organism evidence="11 12">
    <name type="scientific">Ziziphus jujuba</name>
    <name type="common">Chinese jujube</name>
    <name type="synonym">Ziziphus sativa</name>
    <dbReference type="NCBI Taxonomy" id="326968"/>
    <lineage>
        <taxon>Eukaryota</taxon>
        <taxon>Viridiplantae</taxon>
        <taxon>Streptophyta</taxon>
        <taxon>Embryophyta</taxon>
        <taxon>Tracheophyta</taxon>
        <taxon>Spermatophyta</taxon>
        <taxon>Magnoliopsida</taxon>
        <taxon>eudicotyledons</taxon>
        <taxon>Gunneridae</taxon>
        <taxon>Pentapetalae</taxon>
        <taxon>rosids</taxon>
        <taxon>fabids</taxon>
        <taxon>Rosales</taxon>
        <taxon>Rhamnaceae</taxon>
        <taxon>Paliureae</taxon>
        <taxon>Ziziphus</taxon>
    </lineage>
</organism>
<accession>A0ABM4A131</accession>
<protein>
    <submittedName>
        <fullName evidence="12">Disease resistance protein RGA1</fullName>
    </submittedName>
</protein>
<evidence type="ECO:0000259" key="8">
    <source>
        <dbReference type="Pfam" id="PF23559"/>
    </source>
</evidence>
<evidence type="ECO:0000259" key="9">
    <source>
        <dbReference type="Pfam" id="PF23598"/>
    </source>
</evidence>
<keyword evidence="5" id="KW-0067">ATP-binding</keyword>
<dbReference type="Pfam" id="PF00931">
    <property type="entry name" value="NB-ARC"/>
    <property type="match status" value="1"/>
</dbReference>
<dbReference type="RefSeq" id="XP_060670434.1">
    <property type="nucleotide sequence ID" value="XM_060814451.1"/>
</dbReference>
<dbReference type="SUPFAM" id="SSF52540">
    <property type="entry name" value="P-loop containing nucleoside triphosphate hydrolases"/>
    <property type="match status" value="1"/>
</dbReference>
<sequence length="1041" mass="119473">MAEPIVSTVVGNIIGRLSSEAVKKIGSLWGVNKELEDLEKAILSIKALVVDAEKKLQDVHDNDRNQVRRWLKRLEDAILGADDLLDEFSSYEAERQMGIMVDCKEVTKKICTTFFSVSNKLLAGLRHEKIKSMHDRLVSIKDDREFHLEENNTINVTLSDDEGREKMAIMECLLDPKINEENNVSVFATIHYWSSDKNALVRGVFDDEKVVNHFDLRMRFDIADLNLNERRVIGGILKFDYDESIEMDQLHKVLCEIIKGKRYLLVLNNIDKSNGEICGKSLKSLLLGDCANGSKIIVTSLGIKAVADFVSAVEPYIYKRPLDPEESWNLFKNVVFKNNGQEEQEEAMINSSKIVEIGKSIVERCRGNPFTIRTIGSMLLLDMESENKNNNNNNPAEAEYWFSSFLENFSKIPQQNINALLVLKLGCYDILPLALKRCFLYYCRLFPKGFEIESETLINLWVEQGFIYSDSSSEKSLEDAGYEHFEYLLQRYFFEFTKRDEYFRCSSFRVPDPMHELGILVSGATRSTQWVSFELVSSSKIPTSVAFQAKRLRALSVLPNDQLRRKTEEGLNQSICDKIISNCKLVHLLVLHNSGMEMMPDSIGKLKHLKYLDISGNPDIEALPNSIAMLHCLITLKLSSCYGLKELPRDIKKLISLKHIEIDWCYSLTHMPRGLDQLTQLEKLSEFVLLNYKKGNIGNSCSLKDLVKLKNLRGELKIRSLGNLKEDYSDKILKAKKHLTSLTLFWDFTTNVGVDNAAVEKQMECLEPHPTISELALMGYKGIKFSDWLSSLRNLTRRRHNTSSAGKYLLRSLVEIRLTELPNLEGWWQKEHSTSSSSLPSFGRLDKLVIEDCPKLHSMPLYVNLRDYLVLDNTSFDTFQHTINAPQSDSTLSPLYQLNTLCIIGIKKLDITQCDNITWERLQRLRFLRLDYLPKLDKLPEGLQHLTALGELHIWRCNIKTLPEWIGNFKYLEKLGISVCPYLNSLPQALESLHELETLEIDDCPILFQRCQKETGKDWDKIKHIPNMKIHRPQSSLSPRF</sequence>
<dbReference type="Pfam" id="PF25019">
    <property type="entry name" value="LRR_R13L1-DRL21"/>
    <property type="match status" value="1"/>
</dbReference>
<dbReference type="InterPro" id="IPR042197">
    <property type="entry name" value="Apaf_helical"/>
</dbReference>
<dbReference type="Pfam" id="PF23598">
    <property type="entry name" value="LRR_14"/>
    <property type="match status" value="1"/>
</dbReference>
<evidence type="ECO:0000256" key="4">
    <source>
        <dbReference type="ARBA" id="ARBA00022821"/>
    </source>
</evidence>
<evidence type="ECO:0000256" key="1">
    <source>
        <dbReference type="ARBA" id="ARBA00022614"/>
    </source>
</evidence>
<keyword evidence="3" id="KW-0547">Nucleotide-binding</keyword>
<keyword evidence="11" id="KW-1185">Reference proteome</keyword>
<keyword evidence="2" id="KW-0677">Repeat</keyword>
<feature type="domain" description="Disease resistance R13L4/SHOC-2-like LRR" evidence="9">
    <location>
        <begin position="580"/>
        <end position="796"/>
    </location>
</feature>
<dbReference type="InterPro" id="IPR036388">
    <property type="entry name" value="WH-like_DNA-bd_sf"/>
</dbReference>
<dbReference type="SUPFAM" id="SSF52058">
    <property type="entry name" value="L domain-like"/>
    <property type="match status" value="1"/>
</dbReference>
<dbReference type="PANTHER" id="PTHR36766:SF70">
    <property type="entry name" value="DISEASE RESISTANCE PROTEIN RGA4"/>
    <property type="match status" value="1"/>
</dbReference>
<proteinExistence type="predicted"/>
<dbReference type="InterPro" id="IPR032675">
    <property type="entry name" value="LRR_dom_sf"/>
</dbReference>
<evidence type="ECO:0000313" key="12">
    <source>
        <dbReference type="RefSeq" id="XP_060670434.1"/>
    </source>
</evidence>
<feature type="domain" description="NB-ARC" evidence="6">
    <location>
        <begin position="197"/>
        <end position="339"/>
    </location>
</feature>
<evidence type="ECO:0000256" key="5">
    <source>
        <dbReference type="ARBA" id="ARBA00022840"/>
    </source>
</evidence>
<evidence type="ECO:0000256" key="3">
    <source>
        <dbReference type="ARBA" id="ARBA00022741"/>
    </source>
</evidence>
<gene>
    <name evidence="12" type="primary">LOC125422373</name>
</gene>
<dbReference type="Gene3D" id="3.40.50.300">
    <property type="entry name" value="P-loop containing nucleotide triphosphate hydrolases"/>
    <property type="match status" value="1"/>
</dbReference>
<evidence type="ECO:0000256" key="2">
    <source>
        <dbReference type="ARBA" id="ARBA00022737"/>
    </source>
</evidence>
<dbReference type="InterPro" id="IPR056789">
    <property type="entry name" value="LRR_R13L1-DRL21"/>
</dbReference>
<reference evidence="11" key="1">
    <citation type="submission" date="2025-05" db="UniProtKB">
        <authorList>
            <consortium name="RefSeq"/>
        </authorList>
    </citation>
    <scope>NUCLEOTIDE SEQUENCE [LARGE SCALE GENOMIC DNA]</scope>
</reference>